<evidence type="ECO:0000313" key="2">
    <source>
        <dbReference type="EMBL" id="KXH46965.1"/>
    </source>
</evidence>
<proteinExistence type="predicted"/>
<accession>A0A135TFL5</accession>
<dbReference type="EMBL" id="JEMN01001134">
    <property type="protein sequence ID" value="KXH46965.1"/>
    <property type="molecule type" value="Genomic_DNA"/>
</dbReference>
<sequence>MELLTKETGAVAWLADQLPSPWTRSQREAGEIRESVDSETRSKDAVLDGGGPVATFGAREQPGEKLEKMARSSSEATLEVDMVEVPLVFEAPMPLRQVKRLSSVAAASNCLFDFRIPPHTVTVDGRGHRDERKAFLPRGGGLLRWRWDAMQNANGEAIELAVVLFRLVLT</sequence>
<comment type="caution">
    <text evidence="2">The sequence shown here is derived from an EMBL/GenBank/DDBJ whole genome shotgun (WGS) entry which is preliminary data.</text>
</comment>
<protein>
    <submittedName>
        <fullName evidence="2">Uncharacterized protein</fullName>
    </submittedName>
</protein>
<keyword evidence="3" id="KW-1185">Reference proteome</keyword>
<feature type="region of interest" description="Disordered" evidence="1">
    <location>
        <begin position="22"/>
        <end position="51"/>
    </location>
</feature>
<organism evidence="2 3">
    <name type="scientific">Colletotrichum nymphaeae SA-01</name>
    <dbReference type="NCBI Taxonomy" id="1460502"/>
    <lineage>
        <taxon>Eukaryota</taxon>
        <taxon>Fungi</taxon>
        <taxon>Dikarya</taxon>
        <taxon>Ascomycota</taxon>
        <taxon>Pezizomycotina</taxon>
        <taxon>Sordariomycetes</taxon>
        <taxon>Hypocreomycetidae</taxon>
        <taxon>Glomerellales</taxon>
        <taxon>Glomerellaceae</taxon>
        <taxon>Colletotrichum</taxon>
        <taxon>Colletotrichum acutatum species complex</taxon>
    </lineage>
</organism>
<name>A0A135TFL5_9PEZI</name>
<evidence type="ECO:0000256" key="1">
    <source>
        <dbReference type="SAM" id="MobiDB-lite"/>
    </source>
</evidence>
<reference evidence="2 3" key="1">
    <citation type="submission" date="2014-02" db="EMBL/GenBank/DDBJ databases">
        <title>The genome sequence of Colletotrichum nymphaeae SA-01.</title>
        <authorList>
            <person name="Baroncelli R."/>
            <person name="Thon M.R."/>
        </authorList>
    </citation>
    <scope>NUCLEOTIDE SEQUENCE [LARGE SCALE GENOMIC DNA]</scope>
    <source>
        <strain evidence="2 3">SA-01</strain>
    </source>
</reference>
<dbReference type="AlphaFoldDB" id="A0A135TFL5"/>
<dbReference type="Proteomes" id="UP000070054">
    <property type="component" value="Unassembled WGS sequence"/>
</dbReference>
<gene>
    <name evidence="2" type="ORF">CNYM01_10681</name>
</gene>
<evidence type="ECO:0000313" key="3">
    <source>
        <dbReference type="Proteomes" id="UP000070054"/>
    </source>
</evidence>
<feature type="compositionally biased region" description="Basic and acidic residues" evidence="1">
    <location>
        <begin position="25"/>
        <end position="46"/>
    </location>
</feature>